<dbReference type="OrthoDB" id="9800600at2"/>
<dbReference type="InterPro" id="IPR013538">
    <property type="entry name" value="ASHA1/2-like_C"/>
</dbReference>
<sequence length="188" mass="21226">MTSSATAFAGADYGRVVAPDAVRIERLLPGPIERVWSYLTEESKRRLWMASGTIGSKEGAEVEHVFRHSELTTEDDRPPQKYAEHAGEVRNYGHVLAWEPPRLLAYTWNEETGTPSEVRFELSPRGDKVLLVVTHKRIADRAVMTSFSAGWHVHLDILRALLEGEKPAAFWSKFADLEAQYDARIPKP</sequence>
<organism evidence="3 4">
    <name type="scientific">Ensifer adhaerens</name>
    <name type="common">Sinorhizobium morelense</name>
    <dbReference type="NCBI Taxonomy" id="106592"/>
    <lineage>
        <taxon>Bacteria</taxon>
        <taxon>Pseudomonadati</taxon>
        <taxon>Pseudomonadota</taxon>
        <taxon>Alphaproteobacteria</taxon>
        <taxon>Hyphomicrobiales</taxon>
        <taxon>Rhizobiaceae</taxon>
        <taxon>Sinorhizobium/Ensifer group</taxon>
        <taxon>Ensifer</taxon>
    </lineage>
</organism>
<dbReference type="CDD" id="cd08899">
    <property type="entry name" value="SRPBCC_CalC_Aha1-like_6"/>
    <property type="match status" value="1"/>
</dbReference>
<protein>
    <submittedName>
        <fullName evidence="3">SRPBCC family protein</fullName>
    </submittedName>
</protein>
<evidence type="ECO:0000313" key="3">
    <source>
        <dbReference type="EMBL" id="USJ22029.1"/>
    </source>
</evidence>
<dbReference type="Proteomes" id="UP001055460">
    <property type="component" value="Chromosome"/>
</dbReference>
<name>A0A9Q9D8I3_ENSAD</name>
<evidence type="ECO:0000313" key="4">
    <source>
        <dbReference type="Proteomes" id="UP001055460"/>
    </source>
</evidence>
<dbReference type="Pfam" id="PF08327">
    <property type="entry name" value="AHSA1"/>
    <property type="match status" value="1"/>
</dbReference>
<comment type="similarity">
    <text evidence="1">Belongs to the AHA1 family.</text>
</comment>
<dbReference type="EMBL" id="CP098807">
    <property type="protein sequence ID" value="USJ22029.1"/>
    <property type="molecule type" value="Genomic_DNA"/>
</dbReference>
<proteinExistence type="inferred from homology"/>
<gene>
    <name evidence="3" type="ORF">NE863_11960</name>
</gene>
<dbReference type="SUPFAM" id="SSF55961">
    <property type="entry name" value="Bet v1-like"/>
    <property type="match status" value="1"/>
</dbReference>
<reference evidence="3" key="1">
    <citation type="submission" date="2022-06" db="EMBL/GenBank/DDBJ databases">
        <title>Physiological and biochemical characterization and genomic elucidation of a strain of the genus Ensifer adhaerens M8 that combines arsenic oxidation and chromium reduction.</title>
        <authorList>
            <person name="Li X."/>
            <person name="Yu c."/>
        </authorList>
    </citation>
    <scope>NUCLEOTIDE SEQUENCE</scope>
    <source>
        <strain evidence="3">M8</strain>
    </source>
</reference>
<evidence type="ECO:0000256" key="1">
    <source>
        <dbReference type="ARBA" id="ARBA00006817"/>
    </source>
</evidence>
<dbReference type="Gene3D" id="3.30.530.20">
    <property type="match status" value="1"/>
</dbReference>
<accession>A0A9Q9D8I3</accession>
<dbReference type="AlphaFoldDB" id="A0A9Q9D8I3"/>
<dbReference type="RefSeq" id="WP_090294387.1">
    <property type="nucleotide sequence ID" value="NZ_CP098807.1"/>
</dbReference>
<dbReference type="InterPro" id="IPR023393">
    <property type="entry name" value="START-like_dom_sf"/>
</dbReference>
<evidence type="ECO:0000259" key="2">
    <source>
        <dbReference type="Pfam" id="PF08327"/>
    </source>
</evidence>
<feature type="domain" description="Activator of Hsp90 ATPase homologue 1/2-like C-terminal" evidence="2">
    <location>
        <begin position="31"/>
        <end position="163"/>
    </location>
</feature>